<feature type="compositionally biased region" description="Low complexity" evidence="1">
    <location>
        <begin position="95"/>
        <end position="114"/>
    </location>
</feature>
<keyword evidence="4" id="KW-1185">Reference proteome</keyword>
<sequence>MSETDIGNAAGAGEAPATDDGAEDGKHFWGSIRGVITAVSGLVVALAGLITVLGNVGLFGGKAGGEGEEKTEPRPLENPTGAATQAPTPAPAPAPSAMASPTATAAPLAANEPAPAHPDVRMFRVSSPSDGWVAIRARATVSSEMLGRLEHGSFVRCGRQTPDATGIDHRFWRYCPEVRGYMAERLLRRADD</sequence>
<feature type="region of interest" description="Disordered" evidence="1">
    <location>
        <begin position="1"/>
        <end position="22"/>
    </location>
</feature>
<keyword evidence="2" id="KW-0812">Transmembrane</keyword>
<comment type="caution">
    <text evidence="3">The sequence shown here is derived from an EMBL/GenBank/DDBJ whole genome shotgun (WGS) entry which is preliminary data.</text>
</comment>
<dbReference type="Proteomes" id="UP000782554">
    <property type="component" value="Unassembled WGS sequence"/>
</dbReference>
<evidence type="ECO:0008006" key="5">
    <source>
        <dbReference type="Google" id="ProtNLM"/>
    </source>
</evidence>
<feature type="region of interest" description="Disordered" evidence="1">
    <location>
        <begin position="64"/>
        <end position="122"/>
    </location>
</feature>
<dbReference type="EMBL" id="JAIGNU010000001">
    <property type="protein sequence ID" value="MBX7500808.1"/>
    <property type="molecule type" value="Genomic_DNA"/>
</dbReference>
<evidence type="ECO:0000313" key="4">
    <source>
        <dbReference type="Proteomes" id="UP000782554"/>
    </source>
</evidence>
<accession>A0ABS7JT79</accession>
<keyword evidence="2" id="KW-1133">Transmembrane helix</keyword>
<evidence type="ECO:0000256" key="1">
    <source>
        <dbReference type="SAM" id="MobiDB-lite"/>
    </source>
</evidence>
<feature type="transmembrane region" description="Helical" evidence="2">
    <location>
        <begin position="35"/>
        <end position="60"/>
    </location>
</feature>
<reference evidence="3 4" key="1">
    <citation type="submission" date="2021-08" db="EMBL/GenBank/DDBJ databases">
        <title>Comparative Genomics Analysis of the Genus Qipengyuania Reveals Extensive Genetic Diversity and Metabolic Versatility, Including the Description of Fifteen Novel Species.</title>
        <authorList>
            <person name="Liu Y."/>
        </authorList>
    </citation>
    <scope>NUCLEOTIDE SEQUENCE [LARGE SCALE GENOMIC DNA]</scope>
    <source>
        <strain evidence="3 4">YG27</strain>
    </source>
</reference>
<proteinExistence type="predicted"/>
<name>A0ABS7JT79_9SPHN</name>
<keyword evidence="2" id="KW-0472">Membrane</keyword>
<evidence type="ECO:0000313" key="3">
    <source>
        <dbReference type="EMBL" id="MBX7500808.1"/>
    </source>
</evidence>
<organism evidence="3 4">
    <name type="scientific">Qipengyuania mesophila</name>
    <dbReference type="NCBI Taxonomy" id="2867246"/>
    <lineage>
        <taxon>Bacteria</taxon>
        <taxon>Pseudomonadati</taxon>
        <taxon>Pseudomonadota</taxon>
        <taxon>Alphaproteobacteria</taxon>
        <taxon>Sphingomonadales</taxon>
        <taxon>Erythrobacteraceae</taxon>
        <taxon>Qipengyuania</taxon>
    </lineage>
</organism>
<protein>
    <recommendedName>
        <fullName evidence="5">SH3 domain-containing protein</fullName>
    </recommendedName>
</protein>
<dbReference type="RefSeq" id="WP_221601473.1">
    <property type="nucleotide sequence ID" value="NZ_JAIGNU010000001.1"/>
</dbReference>
<evidence type="ECO:0000256" key="2">
    <source>
        <dbReference type="SAM" id="Phobius"/>
    </source>
</evidence>
<feature type="compositionally biased region" description="Basic and acidic residues" evidence="1">
    <location>
        <begin position="65"/>
        <end position="75"/>
    </location>
</feature>
<gene>
    <name evidence="3" type="ORF">K3181_05080</name>
</gene>